<keyword evidence="1" id="KW-0812">Transmembrane</keyword>
<feature type="transmembrane region" description="Helical" evidence="1">
    <location>
        <begin position="35"/>
        <end position="51"/>
    </location>
</feature>
<feature type="transmembrane region" description="Helical" evidence="1">
    <location>
        <begin position="12"/>
        <end position="29"/>
    </location>
</feature>
<keyword evidence="1" id="KW-0472">Membrane</keyword>
<name>A0A498D7R2_9BACI</name>
<organism evidence="2 3">
    <name type="scientific">Oceanobacillus piezotolerans</name>
    <dbReference type="NCBI Taxonomy" id="2448030"/>
    <lineage>
        <taxon>Bacteria</taxon>
        <taxon>Bacillati</taxon>
        <taxon>Bacillota</taxon>
        <taxon>Bacilli</taxon>
        <taxon>Bacillales</taxon>
        <taxon>Bacillaceae</taxon>
        <taxon>Oceanobacillus</taxon>
    </lineage>
</organism>
<dbReference type="Pfam" id="PF13346">
    <property type="entry name" value="ABC2_membrane_5"/>
    <property type="match status" value="1"/>
</dbReference>
<feature type="transmembrane region" description="Helical" evidence="1">
    <location>
        <begin position="72"/>
        <end position="92"/>
    </location>
</feature>
<dbReference type="OrthoDB" id="2720313at2"/>
<protein>
    <submittedName>
        <fullName evidence="2">ABC-2 transporter permease</fullName>
    </submittedName>
</protein>
<feature type="transmembrane region" description="Helical" evidence="1">
    <location>
        <begin position="108"/>
        <end position="128"/>
    </location>
</feature>
<feature type="transmembrane region" description="Helical" evidence="1">
    <location>
        <begin position="168"/>
        <end position="189"/>
    </location>
</feature>
<sequence>MIQVIKKDVQINFPFLVIVIIGISFITLLDDPFSFLYPWTMMAITFSTFYMDQKNHSDYVLRSLPVSTNDIVLTRYLFIFVLNIVLCLYMWLLDSFQWTSQLNGDAVLSLYTFTSLLIAVTLPLYYMLQRSGLALFLHCLSSIGLFFIIVFMAAGLQPMIDFFHPVIYFQPVLFCFVFSIACFCLSYHLSRWIYSKKDIV</sequence>
<reference evidence="2 3" key="1">
    <citation type="submission" date="2018-10" db="EMBL/GenBank/DDBJ databases">
        <title>Oceanobacillus sp. YLB-02 draft genome.</title>
        <authorList>
            <person name="Yu L."/>
        </authorList>
    </citation>
    <scope>NUCLEOTIDE SEQUENCE [LARGE SCALE GENOMIC DNA]</scope>
    <source>
        <strain evidence="2 3">YLB-02</strain>
    </source>
</reference>
<comment type="caution">
    <text evidence="2">The sequence shown here is derived from an EMBL/GenBank/DDBJ whole genome shotgun (WGS) entry which is preliminary data.</text>
</comment>
<dbReference type="PANTHER" id="PTHR41309:SF2">
    <property type="entry name" value="MEMBRANE PROTEIN"/>
    <property type="match status" value="1"/>
</dbReference>
<evidence type="ECO:0000256" key="1">
    <source>
        <dbReference type="SAM" id="Phobius"/>
    </source>
</evidence>
<dbReference type="AlphaFoldDB" id="A0A498D7R2"/>
<gene>
    <name evidence="2" type="ORF">D8M04_05955</name>
</gene>
<keyword evidence="3" id="KW-1185">Reference proteome</keyword>
<dbReference type="EMBL" id="RCHR01000002">
    <property type="protein sequence ID" value="RLL46745.1"/>
    <property type="molecule type" value="Genomic_DNA"/>
</dbReference>
<dbReference type="InterPro" id="IPR025699">
    <property type="entry name" value="ABC2_memb-like"/>
</dbReference>
<evidence type="ECO:0000313" key="2">
    <source>
        <dbReference type="EMBL" id="RLL46745.1"/>
    </source>
</evidence>
<keyword evidence="1" id="KW-1133">Transmembrane helix</keyword>
<proteinExistence type="predicted"/>
<evidence type="ECO:0000313" key="3">
    <source>
        <dbReference type="Proteomes" id="UP000270219"/>
    </source>
</evidence>
<dbReference type="PANTHER" id="PTHR41309">
    <property type="entry name" value="MEMBRANE PROTEIN-RELATED"/>
    <property type="match status" value="1"/>
</dbReference>
<dbReference type="RefSeq" id="WP_121521996.1">
    <property type="nucleotide sequence ID" value="NZ_RCHR01000002.1"/>
</dbReference>
<dbReference type="Proteomes" id="UP000270219">
    <property type="component" value="Unassembled WGS sequence"/>
</dbReference>
<feature type="transmembrane region" description="Helical" evidence="1">
    <location>
        <begin position="135"/>
        <end position="156"/>
    </location>
</feature>
<accession>A0A498D7R2</accession>